<feature type="domain" description="4Fe-4S ferredoxin-type" evidence="6">
    <location>
        <begin position="478"/>
        <end position="523"/>
    </location>
</feature>
<evidence type="ECO:0000256" key="1">
    <source>
        <dbReference type="ARBA" id="ARBA00004236"/>
    </source>
</evidence>
<keyword evidence="5" id="KW-0732">Signal</keyword>
<dbReference type="PANTHER" id="PTHR30224">
    <property type="entry name" value="ELECTRON TRANSPORT PROTEIN"/>
    <property type="match status" value="1"/>
</dbReference>
<feature type="domain" description="4Fe-4S ferredoxin-type" evidence="6">
    <location>
        <begin position="588"/>
        <end position="620"/>
    </location>
</feature>
<keyword evidence="4" id="KW-0812">Transmembrane</keyword>
<dbReference type="Pfam" id="PF12801">
    <property type="entry name" value="Fer4_5"/>
    <property type="match status" value="2"/>
</dbReference>
<organism evidence="7">
    <name type="scientific">Ruegeria sp. PrR005</name>
    <dbReference type="NCBI Taxonomy" id="2706882"/>
    <lineage>
        <taxon>Bacteria</taxon>
        <taxon>Pseudomonadati</taxon>
        <taxon>Pseudomonadota</taxon>
        <taxon>Alphaproteobacteria</taxon>
        <taxon>Rhodobacterales</taxon>
        <taxon>Roseobacteraceae</taxon>
        <taxon>Ruegeria</taxon>
    </lineage>
</organism>
<reference evidence="7" key="1">
    <citation type="submission" date="2020-02" db="EMBL/GenBank/DDBJ databases">
        <title>Delineation of the pyrene-degrading pathway in Roseobacter clade bacteria by genomic analysis.</title>
        <authorList>
            <person name="Zhou H."/>
            <person name="Wang H."/>
        </authorList>
    </citation>
    <scope>NUCLEOTIDE SEQUENCE</scope>
    <source>
        <strain evidence="7">PrR005</strain>
    </source>
</reference>
<evidence type="ECO:0000313" key="7">
    <source>
        <dbReference type="EMBL" id="NDW43529.1"/>
    </source>
</evidence>
<comment type="caution">
    <text evidence="7">The sequence shown here is derived from an EMBL/GenBank/DDBJ whole genome shotgun (WGS) entry which is preliminary data.</text>
</comment>
<evidence type="ECO:0000256" key="4">
    <source>
        <dbReference type="SAM" id="Phobius"/>
    </source>
</evidence>
<evidence type="ECO:0000256" key="2">
    <source>
        <dbReference type="ARBA" id="ARBA00022475"/>
    </source>
</evidence>
<feature type="transmembrane region" description="Helical" evidence="4">
    <location>
        <begin position="482"/>
        <end position="510"/>
    </location>
</feature>
<accession>A0A6B2NLF0</accession>
<proteinExistence type="predicted"/>
<evidence type="ECO:0000256" key="5">
    <source>
        <dbReference type="SAM" id="SignalP"/>
    </source>
</evidence>
<feature type="signal peptide" evidence="5">
    <location>
        <begin position="1"/>
        <end position="19"/>
    </location>
</feature>
<dbReference type="EMBL" id="JAAGOX010000002">
    <property type="protein sequence ID" value="NDW43529.1"/>
    <property type="molecule type" value="Genomic_DNA"/>
</dbReference>
<name>A0A6B2NLF0_9RHOB</name>
<keyword evidence="4" id="KW-1133">Transmembrane helix</keyword>
<feature type="transmembrane region" description="Helical" evidence="4">
    <location>
        <begin position="432"/>
        <end position="450"/>
    </location>
</feature>
<sequence>MRALLFCLITICLSVAARADLLSPAQIEPFVKPPLLLGEKFDGSEVYRLVDVYGAEAGYVFETEPLAPLPGFSGAPINLLVQLDRAGNFIDVDLIEQNEPIFVSGLGVAPFKAFLEQYKGLNIASPMVVGTPYGNSGSESSSLVYLDGVTKATASVRIAHESILAATLTVARDKMQGLKIGQPSRPDPEHQEDLDWVALVNLGIASHHVVTNEQVQAAFSETLWADDDPLAKAEPDAHYIDLWIVDIGPRSIAAAVLSPQTLQELGDFLTLSPHDEPLLLIETARHGLVDEDFVRNTAPDLLTAQQGGLPVALRDADLFVELAPELPQGAAMILRADRRLGFDPASEWILSLKVLREHGSFRPVIGSAEFTAQHSTPGRFFITPQSPGNKPAWRAALEHRLPDVLVLLLFLAVLLPILLFRQSWLAGLRLFTPIRLGVLAFVLGFIGWWGQGQLSIVTPLATLHTITTGGSLAFLAYDPFSLVIWLAALLGFFLWGRGLFCGWLCPFGALQEFAHHLGRRLGLRQWNLPDQWDKRMKWLKYAVLLGLVLVAVLAPDQIDTAAEIEPFKTAITTYFLREWAYTAYAVSLVLIGMISFKGFCRYLCPLGALMAIAGLLRLRHWIPRRPECGSPCQLCRVRCQYGAIRPSGKIDFDECFQCLDCVTIHDSTEHCVPLVLKSRGNTRIRSALETSQPRQG</sequence>
<feature type="transmembrane region" description="Helical" evidence="4">
    <location>
        <begin position="404"/>
        <end position="420"/>
    </location>
</feature>
<dbReference type="AlphaFoldDB" id="A0A6B2NLF0"/>
<dbReference type="GO" id="GO:0005886">
    <property type="term" value="C:plasma membrane"/>
    <property type="evidence" value="ECO:0007669"/>
    <property type="project" value="UniProtKB-SubCell"/>
</dbReference>
<keyword evidence="2" id="KW-1003">Cell membrane</keyword>
<evidence type="ECO:0000259" key="6">
    <source>
        <dbReference type="Pfam" id="PF12801"/>
    </source>
</evidence>
<keyword evidence="3 4" id="KW-0472">Membrane</keyword>
<dbReference type="SUPFAM" id="SSF54862">
    <property type="entry name" value="4Fe-4S ferredoxins"/>
    <property type="match status" value="1"/>
</dbReference>
<gene>
    <name evidence="7" type="ORF">G0P99_00990</name>
</gene>
<evidence type="ECO:0000256" key="3">
    <source>
        <dbReference type="ARBA" id="ARBA00023136"/>
    </source>
</evidence>
<feature type="chain" id="PRO_5025413263" evidence="5">
    <location>
        <begin position="20"/>
        <end position="696"/>
    </location>
</feature>
<feature type="transmembrane region" description="Helical" evidence="4">
    <location>
        <begin position="578"/>
        <end position="596"/>
    </location>
</feature>
<dbReference type="PANTHER" id="PTHR30224:SF4">
    <property type="entry name" value="ELECTRON TRANSPORT PROTEIN YCCM-RELATED"/>
    <property type="match status" value="1"/>
</dbReference>
<dbReference type="InterPro" id="IPR052378">
    <property type="entry name" value="NosR_regulator"/>
</dbReference>
<dbReference type="RefSeq" id="WP_164126876.1">
    <property type="nucleotide sequence ID" value="NZ_JAAGOX010000002.1"/>
</dbReference>
<dbReference type="InterPro" id="IPR017896">
    <property type="entry name" value="4Fe4S_Fe-S-bd"/>
</dbReference>
<comment type="subcellular location">
    <subcellularLocation>
        <location evidence="1">Cell membrane</location>
    </subcellularLocation>
</comment>
<feature type="transmembrane region" description="Helical" evidence="4">
    <location>
        <begin position="538"/>
        <end position="558"/>
    </location>
</feature>
<protein>
    <submittedName>
        <fullName evidence="7">4Fe-4S binding protein</fullName>
    </submittedName>
</protein>